<reference evidence="15" key="1">
    <citation type="submission" date="2013-04" db="EMBL/GenBank/DDBJ databases">
        <title>The Genome Sequence of Fonticula alba ATCC 38817.</title>
        <authorList>
            <consortium name="The Broad Institute Genomics Platform"/>
            <person name="Russ C."/>
            <person name="Cuomo C."/>
            <person name="Burger G."/>
            <person name="Gray M.W."/>
            <person name="Holland P.W.H."/>
            <person name="King N."/>
            <person name="Lang F.B.F."/>
            <person name="Roger A.J."/>
            <person name="Ruiz-Trillo I."/>
            <person name="Brown M."/>
            <person name="Walker B."/>
            <person name="Young S."/>
            <person name="Zeng Q."/>
            <person name="Gargeya S."/>
            <person name="Fitzgerald M."/>
            <person name="Haas B."/>
            <person name="Abouelleil A."/>
            <person name="Allen A.W."/>
            <person name="Alvarado L."/>
            <person name="Arachchi H.M."/>
            <person name="Berlin A.M."/>
            <person name="Chapman S.B."/>
            <person name="Gainer-Dewar J."/>
            <person name="Goldberg J."/>
            <person name="Griggs A."/>
            <person name="Gujja S."/>
            <person name="Hansen M."/>
            <person name="Howarth C."/>
            <person name="Imamovic A."/>
            <person name="Ireland A."/>
            <person name="Larimer J."/>
            <person name="McCowan C."/>
            <person name="Murphy C."/>
            <person name="Pearson M."/>
            <person name="Poon T.W."/>
            <person name="Priest M."/>
            <person name="Roberts A."/>
            <person name="Saif S."/>
            <person name="Shea T."/>
            <person name="Sisk P."/>
            <person name="Sykes S."/>
            <person name="Wortman J."/>
            <person name="Nusbaum C."/>
            <person name="Birren B."/>
        </authorList>
    </citation>
    <scope>NUCLEOTIDE SEQUENCE [LARGE SCALE GENOMIC DNA]</scope>
    <source>
        <strain evidence="15">ATCC 38817</strain>
    </source>
</reference>
<keyword evidence="8" id="KW-0413">Isomerase</keyword>
<evidence type="ECO:0000256" key="8">
    <source>
        <dbReference type="ARBA" id="ARBA00023235"/>
    </source>
</evidence>
<dbReference type="STRING" id="691883.A0A058ZFU5"/>
<dbReference type="EMBL" id="KB932201">
    <property type="protein sequence ID" value="KCV72798.1"/>
    <property type="molecule type" value="Genomic_DNA"/>
</dbReference>
<dbReference type="OrthoDB" id="10261556at2759"/>
<feature type="region of interest" description="Disordered" evidence="12">
    <location>
        <begin position="194"/>
        <end position="214"/>
    </location>
</feature>
<accession>A0A058ZFU5</accession>
<dbReference type="InterPro" id="IPR011545">
    <property type="entry name" value="DEAD/DEAH_box_helicase_dom"/>
</dbReference>
<dbReference type="InterPro" id="IPR004589">
    <property type="entry name" value="DNA_helicase_ATP-dep_RecQ"/>
</dbReference>
<evidence type="ECO:0000256" key="7">
    <source>
        <dbReference type="ARBA" id="ARBA00023125"/>
    </source>
</evidence>
<organism evidence="15">
    <name type="scientific">Fonticula alba</name>
    <name type="common">Slime mold</name>
    <dbReference type="NCBI Taxonomy" id="691883"/>
    <lineage>
        <taxon>Eukaryota</taxon>
        <taxon>Rotosphaerida</taxon>
        <taxon>Fonticulaceae</taxon>
        <taxon>Fonticula</taxon>
    </lineage>
</organism>
<evidence type="ECO:0000256" key="2">
    <source>
        <dbReference type="ARBA" id="ARBA00005446"/>
    </source>
</evidence>
<dbReference type="FunFam" id="3.40.50.300:FF:001975">
    <property type="entry name" value="ATP-dependent DNA helicase"/>
    <property type="match status" value="1"/>
</dbReference>
<evidence type="ECO:0000313" key="16">
    <source>
        <dbReference type="Proteomes" id="UP000030693"/>
    </source>
</evidence>
<dbReference type="GO" id="GO:0005694">
    <property type="term" value="C:chromosome"/>
    <property type="evidence" value="ECO:0007669"/>
    <property type="project" value="TreeGrafter"/>
</dbReference>
<dbReference type="AlphaFoldDB" id="A0A058ZFU5"/>
<evidence type="ECO:0000256" key="9">
    <source>
        <dbReference type="ARBA" id="ARBA00023242"/>
    </source>
</evidence>
<keyword evidence="3 11" id="KW-0547">Nucleotide-binding</keyword>
<dbReference type="FunFam" id="3.40.50.300:FF:000296">
    <property type="entry name" value="ATP-dependent DNA helicase RecQ"/>
    <property type="match status" value="1"/>
</dbReference>
<dbReference type="Pfam" id="PF16124">
    <property type="entry name" value="RecQ_Zn_bind"/>
    <property type="match status" value="1"/>
</dbReference>
<gene>
    <name evidence="15" type="ORF">H696_00377</name>
</gene>
<name>A0A058ZFU5_FONAL</name>
<dbReference type="InterPro" id="IPR001650">
    <property type="entry name" value="Helicase_C-like"/>
</dbReference>
<dbReference type="InterPro" id="IPR014001">
    <property type="entry name" value="Helicase_ATP-bd"/>
</dbReference>
<dbReference type="GO" id="GO:0005524">
    <property type="term" value="F:ATP binding"/>
    <property type="evidence" value="ECO:0007669"/>
    <property type="project" value="UniProtKB-KW"/>
</dbReference>
<evidence type="ECO:0000256" key="3">
    <source>
        <dbReference type="ARBA" id="ARBA00022741"/>
    </source>
</evidence>
<dbReference type="Gene3D" id="3.40.50.300">
    <property type="entry name" value="P-loop containing nucleotide triphosphate hydrolases"/>
    <property type="match status" value="2"/>
</dbReference>
<evidence type="ECO:0000256" key="10">
    <source>
        <dbReference type="ARBA" id="ARBA00034617"/>
    </source>
</evidence>
<comment type="similarity">
    <text evidence="2 11">Belongs to the helicase family. RecQ subfamily.</text>
</comment>
<feature type="domain" description="Helicase C-terminal" evidence="14">
    <location>
        <begin position="456"/>
        <end position="602"/>
    </location>
</feature>
<proteinExistence type="inferred from homology"/>
<feature type="region of interest" description="Disordered" evidence="12">
    <location>
        <begin position="30"/>
        <end position="53"/>
    </location>
</feature>
<evidence type="ECO:0000313" key="15">
    <source>
        <dbReference type="EMBL" id="KCV72798.1"/>
    </source>
</evidence>
<dbReference type="CDD" id="cd18794">
    <property type="entry name" value="SF2_C_RecQ"/>
    <property type="match status" value="1"/>
</dbReference>
<comment type="catalytic activity">
    <reaction evidence="10 11">
        <text>Couples ATP hydrolysis with the unwinding of duplex DNA by translocating in the 3'-5' direction.</text>
        <dbReference type="EC" id="5.6.2.4"/>
    </reaction>
</comment>
<dbReference type="NCBIfam" id="TIGR00614">
    <property type="entry name" value="recQ_fam"/>
    <property type="match status" value="1"/>
</dbReference>
<dbReference type="EC" id="5.6.2.4" evidence="11"/>
<feature type="domain" description="Helicase ATP-binding" evidence="13">
    <location>
        <begin position="258"/>
        <end position="430"/>
    </location>
</feature>
<dbReference type="GeneID" id="20525102"/>
<dbReference type="InterPro" id="IPR002464">
    <property type="entry name" value="DNA/RNA_helicase_DEAH_CS"/>
</dbReference>
<feature type="compositionally biased region" description="Low complexity" evidence="12">
    <location>
        <begin position="198"/>
        <end position="213"/>
    </location>
</feature>
<dbReference type="PROSITE" id="PS00690">
    <property type="entry name" value="DEAH_ATP_HELICASE"/>
    <property type="match status" value="1"/>
</dbReference>
<comment type="subcellular location">
    <subcellularLocation>
        <location evidence="1 11">Nucleus</location>
    </subcellularLocation>
</comment>
<evidence type="ECO:0000256" key="4">
    <source>
        <dbReference type="ARBA" id="ARBA00022801"/>
    </source>
</evidence>
<dbReference type="GO" id="GO:0016887">
    <property type="term" value="F:ATP hydrolysis activity"/>
    <property type="evidence" value="ECO:0007669"/>
    <property type="project" value="RHEA"/>
</dbReference>
<dbReference type="RefSeq" id="XP_009492499.1">
    <property type="nucleotide sequence ID" value="XM_009494224.1"/>
</dbReference>
<dbReference type="InterPro" id="IPR032284">
    <property type="entry name" value="RecQ_Zn-bd"/>
</dbReference>
<dbReference type="GO" id="GO:0003677">
    <property type="term" value="F:DNA binding"/>
    <property type="evidence" value="ECO:0007669"/>
    <property type="project" value="UniProtKB-KW"/>
</dbReference>
<dbReference type="GO" id="GO:0009378">
    <property type="term" value="F:four-way junction helicase activity"/>
    <property type="evidence" value="ECO:0007669"/>
    <property type="project" value="TreeGrafter"/>
</dbReference>
<dbReference type="PROSITE" id="PS51194">
    <property type="entry name" value="HELICASE_CTER"/>
    <property type="match status" value="1"/>
</dbReference>
<dbReference type="GO" id="GO:0005737">
    <property type="term" value="C:cytoplasm"/>
    <property type="evidence" value="ECO:0007669"/>
    <property type="project" value="TreeGrafter"/>
</dbReference>
<sequence length="760" mass="83606">MSVARYSAAYSSSAPADEQVIILGDSPSELKRPLLSADSTPGLSKRPRAEPPYQPLSQAFLPPQRNLLGSLDNASPEELAARLQALRCVRIDRAAAAALSDAQLLEHRSQLLAARAFISDVICAAVEAAPSTGGGSSASASRSIPQPVAGLIACREQIVRALSFISSTSFQRGMSLDVDDGLLWQSVLGNTPEDDWTESALSSPSSAPSMETSAHTFTSTEELVQFRRSDFSWTTRLGLVLRDVFGLREFRKNQFEAINATLSGRDVFVLMPTGGGKSLCYQAPALCGEGTTVVVSPLLSLIQDQVSSLQRLRIPALFLIGSMTSESRTFVTRELSSGRVKLLYCTPEMITSSSFLGEILLSLYKRNLLARFVIDEAHCVSQWGHDFRPDYKNLQLRSRFPSVPLLALTATATKLVLSDVKTQLNLNLKAVTLTSSFNRTNLDYSVVAKPRRAADSMQEVYNIIRQSFAGKSGIVYCLSKRECETLAEFLVKQRISAAAYHAGMPSDERSAIQSGWMAKRYQVICATIAFGMGIDMPDVRFVIHHTLPKSLEGYYQETGRAGRDGLPSKCILFYSLADSNKLRSLMINSPDQPLSPEQREVANSLLLQVVDFCEDRSACRRSRILAYFDQTFDAAECQKTCDNCRSTETFVTIDLTEVAVTVLSTVRANPGKFTIIQLASEVSKQQGGPSSITRNEYERLICRMIFLDALSEQTKSNFRRPSHAPPSSYLYSGPKARLLEQKQLPIVLNMPSRSARGRRS</sequence>
<evidence type="ECO:0000256" key="12">
    <source>
        <dbReference type="SAM" id="MobiDB-lite"/>
    </source>
</evidence>
<dbReference type="CDD" id="cd17920">
    <property type="entry name" value="DEXHc_RecQ"/>
    <property type="match status" value="1"/>
</dbReference>
<evidence type="ECO:0000256" key="1">
    <source>
        <dbReference type="ARBA" id="ARBA00004123"/>
    </source>
</evidence>
<keyword evidence="9 11" id="KW-0539">Nucleus</keyword>
<dbReference type="Gene3D" id="1.10.10.10">
    <property type="entry name" value="Winged helix-like DNA-binding domain superfamily/Winged helix DNA-binding domain"/>
    <property type="match status" value="1"/>
</dbReference>
<dbReference type="Pfam" id="PF00270">
    <property type="entry name" value="DEAD"/>
    <property type="match status" value="1"/>
</dbReference>
<evidence type="ECO:0000259" key="14">
    <source>
        <dbReference type="PROSITE" id="PS51194"/>
    </source>
</evidence>
<evidence type="ECO:0000256" key="5">
    <source>
        <dbReference type="ARBA" id="ARBA00022806"/>
    </source>
</evidence>
<dbReference type="PROSITE" id="PS51192">
    <property type="entry name" value="HELICASE_ATP_BIND_1"/>
    <property type="match status" value="1"/>
</dbReference>
<keyword evidence="6 11" id="KW-0067">ATP-binding</keyword>
<dbReference type="InterPro" id="IPR027417">
    <property type="entry name" value="P-loop_NTPase"/>
</dbReference>
<comment type="catalytic activity">
    <reaction evidence="11">
        <text>ATP + H2O = ADP + phosphate + H(+)</text>
        <dbReference type="Rhea" id="RHEA:13065"/>
        <dbReference type="ChEBI" id="CHEBI:15377"/>
        <dbReference type="ChEBI" id="CHEBI:15378"/>
        <dbReference type="ChEBI" id="CHEBI:30616"/>
        <dbReference type="ChEBI" id="CHEBI:43474"/>
        <dbReference type="ChEBI" id="CHEBI:456216"/>
    </reaction>
</comment>
<dbReference type="Proteomes" id="UP000030693">
    <property type="component" value="Unassembled WGS sequence"/>
</dbReference>
<dbReference type="GO" id="GO:0043138">
    <property type="term" value="F:3'-5' DNA helicase activity"/>
    <property type="evidence" value="ECO:0007669"/>
    <property type="project" value="UniProtKB-EC"/>
</dbReference>
<keyword evidence="4 11" id="KW-0378">Hydrolase</keyword>
<protein>
    <recommendedName>
        <fullName evidence="11">ATP-dependent DNA helicase</fullName>
        <ecNumber evidence="11">5.6.2.4</ecNumber>
    </recommendedName>
</protein>
<dbReference type="eggNOG" id="KOG0351">
    <property type="taxonomic scope" value="Eukaryota"/>
</dbReference>
<evidence type="ECO:0000259" key="13">
    <source>
        <dbReference type="PROSITE" id="PS51192"/>
    </source>
</evidence>
<dbReference type="PANTHER" id="PTHR13710:SF153">
    <property type="entry name" value="RECQ-LIKE DNA HELICASE BLM"/>
    <property type="match status" value="1"/>
</dbReference>
<dbReference type="PANTHER" id="PTHR13710">
    <property type="entry name" value="DNA HELICASE RECQ FAMILY MEMBER"/>
    <property type="match status" value="1"/>
</dbReference>
<dbReference type="SMART" id="SM00487">
    <property type="entry name" value="DEXDc"/>
    <property type="match status" value="1"/>
</dbReference>
<keyword evidence="16" id="KW-1185">Reference proteome</keyword>
<keyword evidence="7" id="KW-0238">DNA-binding</keyword>
<keyword evidence="5 11" id="KW-0347">Helicase</keyword>
<dbReference type="Pfam" id="PF00271">
    <property type="entry name" value="Helicase_C"/>
    <property type="match status" value="1"/>
</dbReference>
<dbReference type="SMART" id="SM00490">
    <property type="entry name" value="HELICc"/>
    <property type="match status" value="1"/>
</dbReference>
<evidence type="ECO:0000256" key="6">
    <source>
        <dbReference type="ARBA" id="ARBA00022840"/>
    </source>
</evidence>
<dbReference type="InterPro" id="IPR036388">
    <property type="entry name" value="WH-like_DNA-bd_sf"/>
</dbReference>
<dbReference type="GO" id="GO:0005634">
    <property type="term" value="C:nucleus"/>
    <property type="evidence" value="ECO:0007669"/>
    <property type="project" value="UniProtKB-SubCell"/>
</dbReference>
<dbReference type="SUPFAM" id="SSF52540">
    <property type="entry name" value="P-loop containing nucleoside triphosphate hydrolases"/>
    <property type="match status" value="1"/>
</dbReference>
<dbReference type="GO" id="GO:0000724">
    <property type="term" value="P:double-strand break repair via homologous recombination"/>
    <property type="evidence" value="ECO:0007669"/>
    <property type="project" value="TreeGrafter"/>
</dbReference>
<evidence type="ECO:0000256" key="11">
    <source>
        <dbReference type="RuleBase" id="RU364117"/>
    </source>
</evidence>